<accession>A0AAV1Y1A3</accession>
<dbReference type="EMBL" id="CAXHTB010000020">
    <property type="protein sequence ID" value="CAL0327801.1"/>
    <property type="molecule type" value="Genomic_DNA"/>
</dbReference>
<proteinExistence type="predicted"/>
<protein>
    <submittedName>
        <fullName evidence="1">Uncharacterized protein</fullName>
    </submittedName>
</protein>
<dbReference type="Proteomes" id="UP001497480">
    <property type="component" value="Unassembled WGS sequence"/>
</dbReference>
<keyword evidence="2" id="KW-1185">Reference proteome</keyword>
<evidence type="ECO:0000313" key="2">
    <source>
        <dbReference type="Proteomes" id="UP001497480"/>
    </source>
</evidence>
<dbReference type="AlphaFoldDB" id="A0AAV1Y1A3"/>
<gene>
    <name evidence="1" type="ORF">LLUT_LOCUS28861</name>
</gene>
<organism evidence="1 2">
    <name type="scientific">Lupinus luteus</name>
    <name type="common">European yellow lupine</name>
    <dbReference type="NCBI Taxonomy" id="3873"/>
    <lineage>
        <taxon>Eukaryota</taxon>
        <taxon>Viridiplantae</taxon>
        <taxon>Streptophyta</taxon>
        <taxon>Embryophyta</taxon>
        <taxon>Tracheophyta</taxon>
        <taxon>Spermatophyta</taxon>
        <taxon>Magnoliopsida</taxon>
        <taxon>eudicotyledons</taxon>
        <taxon>Gunneridae</taxon>
        <taxon>Pentapetalae</taxon>
        <taxon>rosids</taxon>
        <taxon>fabids</taxon>
        <taxon>Fabales</taxon>
        <taxon>Fabaceae</taxon>
        <taxon>Papilionoideae</taxon>
        <taxon>50 kb inversion clade</taxon>
        <taxon>genistoids sensu lato</taxon>
        <taxon>core genistoids</taxon>
        <taxon>Genisteae</taxon>
        <taxon>Lupinus</taxon>
    </lineage>
</organism>
<name>A0AAV1Y1A3_LUPLU</name>
<sequence>MTDKNEIAADSSPDSDFTNQWCVELSEYLKLDAKWYMIKPMLLVTLEKVAFTLKGLLIQEKLAVYNRRKL</sequence>
<reference evidence="1 2" key="1">
    <citation type="submission" date="2024-03" db="EMBL/GenBank/DDBJ databases">
        <authorList>
            <person name="Martinez-Hernandez J."/>
        </authorList>
    </citation>
    <scope>NUCLEOTIDE SEQUENCE [LARGE SCALE GENOMIC DNA]</scope>
</reference>
<evidence type="ECO:0000313" key="1">
    <source>
        <dbReference type="EMBL" id="CAL0327801.1"/>
    </source>
</evidence>
<comment type="caution">
    <text evidence="1">The sequence shown here is derived from an EMBL/GenBank/DDBJ whole genome shotgun (WGS) entry which is preliminary data.</text>
</comment>